<evidence type="ECO:0008006" key="3">
    <source>
        <dbReference type="Google" id="ProtNLM"/>
    </source>
</evidence>
<protein>
    <recommendedName>
        <fullName evidence="3">Bestrophin homolog</fullName>
    </recommendedName>
</protein>
<feature type="transmembrane region" description="Helical" evidence="1">
    <location>
        <begin position="209"/>
        <end position="228"/>
    </location>
</feature>
<feature type="transmembrane region" description="Helical" evidence="1">
    <location>
        <begin position="42"/>
        <end position="60"/>
    </location>
</feature>
<proteinExistence type="predicted"/>
<keyword evidence="1" id="KW-0812">Transmembrane</keyword>
<accession>A0A7S1HWI6</accession>
<dbReference type="EMBL" id="HBGA01011738">
    <property type="protein sequence ID" value="CAD8993404.1"/>
    <property type="molecule type" value="Transcribed_RNA"/>
</dbReference>
<evidence type="ECO:0000256" key="1">
    <source>
        <dbReference type="SAM" id="Phobius"/>
    </source>
</evidence>
<gene>
    <name evidence="2" type="ORF">EGYM00392_LOCUS4454</name>
</gene>
<name>A0A7S1HWI6_9EUGL</name>
<dbReference type="PANTHER" id="PTHR36970">
    <property type="entry name" value="UNNAMED PRODUCT"/>
    <property type="match status" value="1"/>
</dbReference>
<keyword evidence="1" id="KW-0472">Membrane</keyword>
<feature type="transmembrane region" description="Helical" evidence="1">
    <location>
        <begin position="185"/>
        <end position="203"/>
    </location>
</feature>
<dbReference type="AlphaFoldDB" id="A0A7S1HWI6"/>
<reference evidence="2" key="1">
    <citation type="submission" date="2021-01" db="EMBL/GenBank/DDBJ databases">
        <authorList>
            <person name="Corre E."/>
            <person name="Pelletier E."/>
            <person name="Niang G."/>
            <person name="Scheremetjew M."/>
            <person name="Finn R."/>
            <person name="Kale V."/>
            <person name="Holt S."/>
            <person name="Cochrane G."/>
            <person name="Meng A."/>
            <person name="Brown T."/>
            <person name="Cohen L."/>
        </authorList>
    </citation>
    <scope>NUCLEOTIDE SEQUENCE</scope>
    <source>
        <strain evidence="2">NIES-381</strain>
    </source>
</reference>
<dbReference type="PANTHER" id="PTHR36970:SF1">
    <property type="entry name" value="BESTROPHIN HOMOLOG"/>
    <property type="match status" value="1"/>
</dbReference>
<keyword evidence="1" id="KW-1133">Transmembrane helix</keyword>
<evidence type="ECO:0000313" key="2">
    <source>
        <dbReference type="EMBL" id="CAD8993404.1"/>
    </source>
</evidence>
<sequence length="314" mass="35546">MFFTDTIWSMMRIKDLLFCVVNVLAVWLCIQGGAPMPIQPTLLLNILLFPLAFAVNAAYARRESALAHFASFKSSVLNMYLLYRCWQFEPNLPLDFLKSGRTEIQQAYDAVRDYLMCRREERKKSFLLLFYQKVAEIALIHDILRLSGIPPPLVASAVGNLRGMTDSFEHLRCFADYRTPSTIRAFIRLCQYAVPLLMAPYFADLAVHHSPILAYASAAFIAIPFLLLNNVQGSLENPFAGATNADPDDIRLDALQIMDYMNEDQTEIQQRLANLTMDEDDSFLKYRPRGASVAVATTSLPPSRRSSCPSDRVR</sequence>
<organism evidence="2">
    <name type="scientific">Eutreptiella gymnastica</name>
    <dbReference type="NCBI Taxonomy" id="73025"/>
    <lineage>
        <taxon>Eukaryota</taxon>
        <taxon>Discoba</taxon>
        <taxon>Euglenozoa</taxon>
        <taxon>Euglenida</taxon>
        <taxon>Spirocuta</taxon>
        <taxon>Euglenophyceae</taxon>
        <taxon>Eutreptiales</taxon>
        <taxon>Eutreptiaceae</taxon>
        <taxon>Eutreptiella</taxon>
    </lineage>
</organism>